<dbReference type="GO" id="GO:0016791">
    <property type="term" value="F:phosphatase activity"/>
    <property type="evidence" value="ECO:0007669"/>
    <property type="project" value="TreeGrafter"/>
</dbReference>
<keyword evidence="4" id="KW-0460">Magnesium</keyword>
<dbReference type="InterPro" id="IPR023214">
    <property type="entry name" value="HAD_sf"/>
</dbReference>
<dbReference type="InterPro" id="IPR036412">
    <property type="entry name" value="HAD-like_sf"/>
</dbReference>
<dbReference type="EC" id="3.8.1.2" evidence="5"/>
<dbReference type="InterPro" id="IPR006439">
    <property type="entry name" value="HAD-SF_hydro_IA"/>
</dbReference>
<gene>
    <name evidence="5" type="ORF">THTE_0835</name>
</gene>
<sequence>MIEAIIFDLDDTLYPEIAFIRSAFATVAEFLADRGIGSPHQILSLLEHIHWEIDRDRVFQHAARRLNFDPGWIPQLVRMVRSHVPKIELPPETREVLVELCRHFRLGIVTDGHREVQRRKLAALDLASMVDVIVCTDELGRPFWKPDPLPFLTACRALKTEPMRVVFVGDHPRRDIWGAARLGMKTVRIVRYDGYFRHHPDLAEAPPDYRITHLSELIDCLDIVPRSSRHERREYLLENAA</sequence>
<dbReference type="Gene3D" id="1.10.150.520">
    <property type="match status" value="1"/>
</dbReference>
<dbReference type="SFLD" id="SFLDG01129">
    <property type="entry name" value="C1.5:_HAD__Beta-PGM__Phosphata"/>
    <property type="match status" value="1"/>
</dbReference>
<reference evidence="5 6" key="1">
    <citation type="journal article" name="Front. Microbiol.">
        <title>Sugar Metabolism of the First Thermophilic Planctomycete Thermogutta terrifontis: Comparative Genomic and Transcriptomic Approaches.</title>
        <authorList>
            <person name="Elcheninov A.G."/>
            <person name="Menzel P."/>
            <person name="Gudbergsdottir S.R."/>
            <person name="Slesarev A.I."/>
            <person name="Kadnikov V.V."/>
            <person name="Krogh A."/>
            <person name="Bonch-Osmolovskaya E.A."/>
            <person name="Peng X."/>
            <person name="Kublanov I.V."/>
        </authorList>
    </citation>
    <scope>NUCLEOTIDE SEQUENCE [LARGE SCALE GENOMIC DNA]</scope>
    <source>
        <strain evidence="5 6">R1</strain>
    </source>
</reference>
<dbReference type="PANTHER" id="PTHR46470:SF2">
    <property type="entry name" value="GLYCERALDEHYDE 3-PHOSPHATE PHOSPHATASE"/>
    <property type="match status" value="1"/>
</dbReference>
<protein>
    <submittedName>
        <fullName evidence="5">2-haloalkanoic acid dehalogenase</fullName>
        <ecNumber evidence="5">3.8.1.2</ecNumber>
    </submittedName>
</protein>
<dbReference type="RefSeq" id="WP_095414040.1">
    <property type="nucleotide sequence ID" value="NZ_CP018477.1"/>
</dbReference>
<dbReference type="PANTHER" id="PTHR46470">
    <property type="entry name" value="N-ACYLNEURAMINATE-9-PHOSPHATASE"/>
    <property type="match status" value="1"/>
</dbReference>
<dbReference type="NCBIfam" id="TIGR01549">
    <property type="entry name" value="HAD-SF-IA-v1"/>
    <property type="match status" value="1"/>
</dbReference>
<evidence type="ECO:0000256" key="4">
    <source>
        <dbReference type="ARBA" id="ARBA00022842"/>
    </source>
</evidence>
<dbReference type="InterPro" id="IPR041492">
    <property type="entry name" value="HAD_2"/>
</dbReference>
<keyword evidence="2" id="KW-0479">Metal-binding</keyword>
<dbReference type="GO" id="GO:0044281">
    <property type="term" value="P:small molecule metabolic process"/>
    <property type="evidence" value="ECO:0007669"/>
    <property type="project" value="UniProtKB-ARBA"/>
</dbReference>
<dbReference type="SUPFAM" id="SSF56784">
    <property type="entry name" value="HAD-like"/>
    <property type="match status" value="1"/>
</dbReference>
<dbReference type="InterPro" id="IPR051400">
    <property type="entry name" value="HAD-like_hydrolase"/>
</dbReference>
<dbReference type="Pfam" id="PF13419">
    <property type="entry name" value="HAD_2"/>
    <property type="match status" value="1"/>
</dbReference>
<dbReference type="AlphaFoldDB" id="A0A286RBY8"/>
<dbReference type="Gene3D" id="3.40.50.1000">
    <property type="entry name" value="HAD superfamily/HAD-like"/>
    <property type="match status" value="1"/>
</dbReference>
<keyword evidence="3 5" id="KW-0378">Hydrolase</keyword>
<evidence type="ECO:0000313" key="5">
    <source>
        <dbReference type="EMBL" id="ASV73437.1"/>
    </source>
</evidence>
<name>A0A286RBY8_9BACT</name>
<keyword evidence="6" id="KW-1185">Reference proteome</keyword>
<dbReference type="SFLD" id="SFLDS00003">
    <property type="entry name" value="Haloacid_Dehalogenase"/>
    <property type="match status" value="1"/>
</dbReference>
<dbReference type="OrthoDB" id="9809962at2"/>
<evidence type="ECO:0000256" key="3">
    <source>
        <dbReference type="ARBA" id="ARBA00022801"/>
    </source>
</evidence>
<proteinExistence type="predicted"/>
<evidence type="ECO:0000256" key="1">
    <source>
        <dbReference type="ARBA" id="ARBA00001946"/>
    </source>
</evidence>
<evidence type="ECO:0000313" key="6">
    <source>
        <dbReference type="Proteomes" id="UP000215086"/>
    </source>
</evidence>
<dbReference type="GO" id="GO:0046872">
    <property type="term" value="F:metal ion binding"/>
    <property type="evidence" value="ECO:0007669"/>
    <property type="project" value="UniProtKB-KW"/>
</dbReference>
<dbReference type="KEGG" id="ttf:THTE_0835"/>
<comment type="cofactor">
    <cofactor evidence="1">
        <name>Mg(2+)</name>
        <dbReference type="ChEBI" id="CHEBI:18420"/>
    </cofactor>
</comment>
<dbReference type="Proteomes" id="UP000215086">
    <property type="component" value="Chromosome"/>
</dbReference>
<organism evidence="5 6">
    <name type="scientific">Thermogutta terrifontis</name>
    <dbReference type="NCBI Taxonomy" id="1331910"/>
    <lineage>
        <taxon>Bacteria</taxon>
        <taxon>Pseudomonadati</taxon>
        <taxon>Planctomycetota</taxon>
        <taxon>Planctomycetia</taxon>
        <taxon>Pirellulales</taxon>
        <taxon>Thermoguttaceae</taxon>
        <taxon>Thermogutta</taxon>
    </lineage>
</organism>
<dbReference type="EMBL" id="CP018477">
    <property type="protein sequence ID" value="ASV73437.1"/>
    <property type="molecule type" value="Genomic_DNA"/>
</dbReference>
<dbReference type="GO" id="GO:0018784">
    <property type="term" value="F:(S)-2-haloacid dehalogenase activity"/>
    <property type="evidence" value="ECO:0007669"/>
    <property type="project" value="UniProtKB-EC"/>
</dbReference>
<evidence type="ECO:0000256" key="2">
    <source>
        <dbReference type="ARBA" id="ARBA00022723"/>
    </source>
</evidence>
<accession>A0A286RBY8</accession>